<keyword evidence="1" id="KW-0472">Membrane</keyword>
<sequence>MGTANMGKKRFFYRKPVSVKEDTRSDFYEKPVETKETLKKIEISQENKKPKSIQIEPSTQNPVLGGVRYVYLFVFFALLSGVFYPIIIDDPNQDPYIVIEGIAILFLGLVGGIFVFKSITTEKTRGIFFVIGFGLIGVSLALIFLISKIIIINP</sequence>
<reference evidence="2" key="1">
    <citation type="journal article" date="2014" name="Genome Biol. Evol.">
        <title>Pangenome evidence for extensive interdomain horizontal transfer affecting lineage core and shell genes in uncultured planktonic thaumarchaeota and euryarchaeota.</title>
        <authorList>
            <person name="Deschamps P."/>
            <person name="Zivanovic Y."/>
            <person name="Moreira D."/>
            <person name="Rodriguez-Valera F."/>
            <person name="Lopez-Garcia P."/>
        </authorList>
    </citation>
    <scope>NUCLEOTIDE SEQUENCE</scope>
</reference>
<keyword evidence="1" id="KW-1133">Transmembrane helix</keyword>
<dbReference type="AlphaFoldDB" id="A0A075G4E0"/>
<protein>
    <submittedName>
        <fullName evidence="2">Uncharacterized protein</fullName>
    </submittedName>
</protein>
<feature type="transmembrane region" description="Helical" evidence="1">
    <location>
        <begin position="94"/>
        <end position="116"/>
    </location>
</feature>
<evidence type="ECO:0000256" key="1">
    <source>
        <dbReference type="SAM" id="Phobius"/>
    </source>
</evidence>
<name>A0A075G4E0_9ARCH</name>
<evidence type="ECO:0000313" key="2">
    <source>
        <dbReference type="EMBL" id="AIE98443.1"/>
    </source>
</evidence>
<organism evidence="2">
    <name type="scientific">uncultured marine thaumarchaeote KM3_05_H01</name>
    <dbReference type="NCBI Taxonomy" id="1455971"/>
    <lineage>
        <taxon>Archaea</taxon>
        <taxon>Nitrososphaerota</taxon>
        <taxon>environmental samples</taxon>
    </lineage>
</organism>
<dbReference type="EMBL" id="KF900535">
    <property type="protein sequence ID" value="AIE98443.1"/>
    <property type="molecule type" value="Genomic_DNA"/>
</dbReference>
<keyword evidence="1" id="KW-0812">Transmembrane</keyword>
<accession>A0A075G4E0</accession>
<feature type="transmembrane region" description="Helical" evidence="1">
    <location>
        <begin position="128"/>
        <end position="151"/>
    </location>
</feature>
<proteinExistence type="predicted"/>
<feature type="transmembrane region" description="Helical" evidence="1">
    <location>
        <begin position="69"/>
        <end position="88"/>
    </location>
</feature>